<organism evidence="1 2">
    <name type="scientific">Taenia crassiceps</name>
    <dbReference type="NCBI Taxonomy" id="6207"/>
    <lineage>
        <taxon>Eukaryota</taxon>
        <taxon>Metazoa</taxon>
        <taxon>Spiralia</taxon>
        <taxon>Lophotrochozoa</taxon>
        <taxon>Platyhelminthes</taxon>
        <taxon>Cestoda</taxon>
        <taxon>Eucestoda</taxon>
        <taxon>Cyclophyllidea</taxon>
        <taxon>Taeniidae</taxon>
        <taxon>Taenia</taxon>
    </lineage>
</organism>
<protein>
    <recommendedName>
        <fullName evidence="3">CHCH domain-containing protein</fullName>
    </recommendedName>
</protein>
<evidence type="ECO:0000313" key="2">
    <source>
        <dbReference type="Proteomes" id="UP001651158"/>
    </source>
</evidence>
<sequence length="139" mass="16182">MFVEVRDISDMRITDSLCRLYGRSSHRRFDLEFFRYKYCKDPVLKNKVSGKGEKETRAVCVEEIALMLACLKSSDFEEKPCSQVIDAFKKCVVAAELRRERNKQARQLGLPSSTLDDSDEVRKFSSTQINRILYKFPEP</sequence>
<comment type="caution">
    <text evidence="1">The sequence shown here is derived from an EMBL/GenBank/DDBJ whole genome shotgun (WGS) entry which is preliminary data.</text>
</comment>
<gene>
    <name evidence="1" type="ORF">TcWFU_003396</name>
</gene>
<dbReference type="SUPFAM" id="SSF47072">
    <property type="entry name" value="Cysteine alpha-hairpin motif"/>
    <property type="match status" value="1"/>
</dbReference>
<reference evidence="1 2" key="1">
    <citation type="journal article" date="2022" name="Front. Cell. Infect. Microbiol.">
        <title>The Genomes of Two Strains of Taenia crassiceps the Animal Model for the Study of Human Cysticercosis.</title>
        <authorList>
            <person name="Bobes R.J."/>
            <person name="Estrada K."/>
            <person name="Rios-Valencia D.G."/>
            <person name="Calderon-Gallegos A."/>
            <person name="de la Torre P."/>
            <person name="Carrero J.C."/>
            <person name="Sanchez-Flores A."/>
            <person name="Laclette J.P."/>
        </authorList>
    </citation>
    <scope>NUCLEOTIDE SEQUENCE [LARGE SCALE GENOMIC DNA]</scope>
    <source>
        <strain evidence="1">WFUcys</strain>
    </source>
</reference>
<dbReference type="PANTHER" id="PTHR31278:SF2">
    <property type="entry name" value="SMALL RIBOSOMAL SUBUNIT PROTEIN MS37"/>
    <property type="match status" value="1"/>
</dbReference>
<proteinExistence type="predicted"/>
<dbReference type="InterPro" id="IPR009069">
    <property type="entry name" value="Cys_alpha_HP_mot_SF"/>
</dbReference>
<dbReference type="EMBL" id="JAKROA010000005">
    <property type="protein sequence ID" value="KAL5106710.1"/>
    <property type="molecule type" value="Genomic_DNA"/>
</dbReference>
<keyword evidence="2" id="KW-1185">Reference proteome</keyword>
<dbReference type="Proteomes" id="UP001651158">
    <property type="component" value="Unassembled WGS sequence"/>
</dbReference>
<accession>A0ABR4QAV2</accession>
<evidence type="ECO:0000313" key="1">
    <source>
        <dbReference type="EMBL" id="KAL5106710.1"/>
    </source>
</evidence>
<evidence type="ECO:0008006" key="3">
    <source>
        <dbReference type="Google" id="ProtNLM"/>
    </source>
</evidence>
<dbReference type="PANTHER" id="PTHR31278">
    <property type="entry name" value="CHCHD1"/>
    <property type="match status" value="1"/>
</dbReference>
<dbReference type="InterPro" id="IPR033620">
    <property type="entry name" value="Ribosomal_mS37_met"/>
</dbReference>
<name>A0ABR4QAV2_9CEST</name>
<dbReference type="PROSITE" id="PS51808">
    <property type="entry name" value="CHCH"/>
    <property type="match status" value="1"/>
</dbReference>